<evidence type="ECO:0000256" key="1">
    <source>
        <dbReference type="SAM" id="SignalP"/>
    </source>
</evidence>
<dbReference type="AlphaFoldDB" id="A0A5C5YLG5"/>
<sequence length="675" mass="75449" precursor="true">MYKILLCVGMIAMTGSASAEDAYLVDMHASPHAKMRPIAFESVNWTDGFWADRYDQTCSITLRRLWQLAADPDAGHVLDNFRAAAGGQGEHAGTDWQDAWLYKWIESAASVYAKNPDPWIMERMDEAIELIAAAQQEDGYIATQITAKKKERFTNPREHEVYSMGHLLTAACMHQRITRKDSLMKIAIRNADFLCENLGEKVWPSYAHNPSAIMGLVEMYRQTGQKKYLDCAKLIVDSRGTRPKQGGIFSKGPGIIGTDLIQDRVPLRRSTQVVGHNVFFTYLFAGATDVYMETGDKTLREPLDRLWHDLTRTKMCINGGVSPVGRGLSLGKDPVVEAVGASYDLPAADSYNETCGQIGNFMWNFRMLAISGDAKYADLMELELYNGFLAGIGLDGESWFYRNSLRLDQDYSDLVGGHNFLPQRVLPGRKRICCPTNLLRTLAQLHTYLYSIDDQGLWVHHYGGNTFEGKLADGSVVKLTQETAFPWSGKVVLKIKSVASSDPFAIRVRIPGWASDAAVTVNGEPAANTPTAGSYLYLKRKWNTGDRIELDLPMETRLMTAHPKAEQLRNQVAIMHGPLLYCVESKDVPKDKDINNVRIPADIELKSAPASDLPFGIQVLEGNALYLDERPWDNELYRPLSSTSLTEFPIRMIPYFAWANRGPGGMTAWLPLEVQ</sequence>
<dbReference type="EC" id="3.2.1.185" evidence="5"/>
<dbReference type="Proteomes" id="UP000315010">
    <property type="component" value="Unassembled WGS sequence"/>
</dbReference>
<feature type="domain" description="Non-reducing end beta-L-arabinofuranosidase-like GH127 middle" evidence="3">
    <location>
        <begin position="457"/>
        <end position="554"/>
    </location>
</feature>
<dbReference type="EMBL" id="SJPJ01000003">
    <property type="protein sequence ID" value="TWT75755.1"/>
    <property type="molecule type" value="Genomic_DNA"/>
</dbReference>
<evidence type="ECO:0000313" key="6">
    <source>
        <dbReference type="Proteomes" id="UP000315010"/>
    </source>
</evidence>
<dbReference type="GO" id="GO:0005975">
    <property type="term" value="P:carbohydrate metabolic process"/>
    <property type="evidence" value="ECO:0007669"/>
    <property type="project" value="InterPro"/>
</dbReference>
<dbReference type="InterPro" id="IPR049049">
    <property type="entry name" value="Beta-AFase-like_GH127_C"/>
</dbReference>
<keyword evidence="5" id="KW-0378">Hydrolase</keyword>
<accession>A0A5C5YLG5</accession>
<evidence type="ECO:0000259" key="2">
    <source>
        <dbReference type="Pfam" id="PF07944"/>
    </source>
</evidence>
<dbReference type="PANTHER" id="PTHR43465:SF1">
    <property type="entry name" value="NON-REDUCING END BETA-L-ARABINOFURANOSIDASE"/>
    <property type="match status" value="1"/>
</dbReference>
<dbReference type="PANTHER" id="PTHR43465">
    <property type="entry name" value="DUF1680 DOMAIN PROTEIN (AFU_ORTHOLOGUE AFUA_1G08910)"/>
    <property type="match status" value="1"/>
</dbReference>
<keyword evidence="6" id="KW-1185">Reference proteome</keyword>
<keyword evidence="5" id="KW-0326">Glycosidase</keyword>
<evidence type="ECO:0000313" key="5">
    <source>
        <dbReference type="EMBL" id="TWT75755.1"/>
    </source>
</evidence>
<organism evidence="5 6">
    <name type="scientific">Novipirellula herctigrandis</name>
    <dbReference type="NCBI Taxonomy" id="2527986"/>
    <lineage>
        <taxon>Bacteria</taxon>
        <taxon>Pseudomonadati</taxon>
        <taxon>Planctomycetota</taxon>
        <taxon>Planctomycetia</taxon>
        <taxon>Pirellulales</taxon>
        <taxon>Pirellulaceae</taxon>
        <taxon>Novipirellula</taxon>
    </lineage>
</organism>
<protein>
    <submittedName>
        <fullName evidence="5">Non-reducing end beta-L-arabinofuranosidase</fullName>
        <ecNumber evidence="5">3.2.1.185</ecNumber>
    </submittedName>
</protein>
<feature type="signal peptide" evidence="1">
    <location>
        <begin position="1"/>
        <end position="19"/>
    </location>
</feature>
<dbReference type="InterPro" id="IPR012878">
    <property type="entry name" value="Beta-AFase-like_GH127_cat"/>
</dbReference>
<gene>
    <name evidence="5" type="primary">hypBA1_12</name>
    <name evidence="5" type="ORF">CA13_73280</name>
</gene>
<proteinExistence type="predicted"/>
<evidence type="ECO:0000259" key="3">
    <source>
        <dbReference type="Pfam" id="PF20736"/>
    </source>
</evidence>
<dbReference type="InterPro" id="IPR049046">
    <property type="entry name" value="Beta-AFase-like_GH127_middle"/>
</dbReference>
<keyword evidence="1" id="KW-0732">Signal</keyword>
<feature type="domain" description="Non-reducing end beta-L-arabinofuranosidase-like GH127 catalytic" evidence="2">
    <location>
        <begin position="42"/>
        <end position="445"/>
    </location>
</feature>
<feature type="chain" id="PRO_5023119052" evidence="1">
    <location>
        <begin position="20"/>
        <end position="675"/>
    </location>
</feature>
<name>A0A5C5YLG5_9BACT</name>
<comment type="caution">
    <text evidence="5">The sequence shown here is derived from an EMBL/GenBank/DDBJ whole genome shotgun (WGS) entry which is preliminary data.</text>
</comment>
<dbReference type="InterPro" id="IPR008928">
    <property type="entry name" value="6-hairpin_glycosidase_sf"/>
</dbReference>
<dbReference type="Pfam" id="PF20736">
    <property type="entry name" value="Glyco_hydro127M"/>
    <property type="match status" value="1"/>
</dbReference>
<dbReference type="SUPFAM" id="SSF48208">
    <property type="entry name" value="Six-hairpin glycosidases"/>
    <property type="match status" value="1"/>
</dbReference>
<evidence type="ECO:0000259" key="4">
    <source>
        <dbReference type="Pfam" id="PF20737"/>
    </source>
</evidence>
<reference evidence="5 6" key="1">
    <citation type="submission" date="2019-02" db="EMBL/GenBank/DDBJ databases">
        <title>Deep-cultivation of Planctomycetes and their phenomic and genomic characterization uncovers novel biology.</title>
        <authorList>
            <person name="Wiegand S."/>
            <person name="Jogler M."/>
            <person name="Boedeker C."/>
            <person name="Pinto D."/>
            <person name="Vollmers J."/>
            <person name="Rivas-Marin E."/>
            <person name="Kohn T."/>
            <person name="Peeters S.H."/>
            <person name="Heuer A."/>
            <person name="Rast P."/>
            <person name="Oberbeckmann S."/>
            <person name="Bunk B."/>
            <person name="Jeske O."/>
            <person name="Meyerdierks A."/>
            <person name="Storesund J.E."/>
            <person name="Kallscheuer N."/>
            <person name="Luecker S."/>
            <person name="Lage O.M."/>
            <person name="Pohl T."/>
            <person name="Merkel B.J."/>
            <person name="Hornburger P."/>
            <person name="Mueller R.-W."/>
            <person name="Bruemmer F."/>
            <person name="Labrenz M."/>
            <person name="Spormann A.M."/>
            <person name="Op Den Camp H."/>
            <person name="Overmann J."/>
            <person name="Amann R."/>
            <person name="Jetten M.S.M."/>
            <person name="Mascher T."/>
            <person name="Medema M.H."/>
            <person name="Devos D.P."/>
            <person name="Kaster A.-K."/>
            <person name="Ovreas L."/>
            <person name="Rohde M."/>
            <person name="Galperin M.Y."/>
            <person name="Jogler C."/>
        </authorList>
    </citation>
    <scope>NUCLEOTIDE SEQUENCE [LARGE SCALE GENOMIC DNA]</scope>
    <source>
        <strain evidence="5 6">CA13</strain>
    </source>
</reference>
<feature type="domain" description="Non-reducing end beta-L-arabinofuranosidase-like GH127 C-terminal" evidence="4">
    <location>
        <begin position="557"/>
        <end position="671"/>
    </location>
</feature>
<dbReference type="GO" id="GO:0102478">
    <property type="term" value="F:beta-L-arabinofuranosidase activity"/>
    <property type="evidence" value="ECO:0007669"/>
    <property type="project" value="UniProtKB-EC"/>
</dbReference>
<dbReference type="Pfam" id="PF20737">
    <property type="entry name" value="Glyco_hydro127C"/>
    <property type="match status" value="1"/>
</dbReference>
<dbReference type="InterPro" id="IPR049174">
    <property type="entry name" value="Beta-AFase-like"/>
</dbReference>
<dbReference type="Pfam" id="PF07944">
    <property type="entry name" value="Beta-AFase-like_GH127_cat"/>
    <property type="match status" value="1"/>
</dbReference>